<protein>
    <recommendedName>
        <fullName evidence="5">PIR Superfamily Protein</fullName>
    </recommendedName>
</protein>
<evidence type="ECO:0000313" key="1">
    <source>
        <dbReference type="EMBL" id="SBS90695.1"/>
    </source>
</evidence>
<dbReference type="EMBL" id="FLQV01003701">
    <property type="protein sequence ID" value="SBT02727.1"/>
    <property type="molecule type" value="Genomic_DNA"/>
</dbReference>
<name>A0A1A8XBZ4_PLAOA</name>
<reference evidence="3 4" key="2">
    <citation type="submission" date="2016-05" db="EMBL/GenBank/DDBJ databases">
        <authorList>
            <person name="Naeem Raeece"/>
        </authorList>
    </citation>
    <scope>NUCLEOTIDE SEQUENCE [LARGE SCALE GENOMIC DNA]</scope>
</reference>
<organism evidence="2 3">
    <name type="scientific">Plasmodium ovale curtisi</name>
    <dbReference type="NCBI Taxonomy" id="864141"/>
    <lineage>
        <taxon>Eukaryota</taxon>
        <taxon>Sar</taxon>
        <taxon>Alveolata</taxon>
        <taxon>Apicomplexa</taxon>
        <taxon>Aconoidasida</taxon>
        <taxon>Haemosporida</taxon>
        <taxon>Plasmodiidae</taxon>
        <taxon>Plasmodium</taxon>
        <taxon>Plasmodium (Plasmodium)</taxon>
    </lineage>
</organism>
<sequence length="118" mass="13513">MNFSGTLPKIWIPIICTKSLIECPKISDHICSAHMDSLPTASCSSASIDYVIFYFSLICIFLDKFTNIGFRLSSHIKKKINIWNGKSEQRKNESSGNYYDNEDISWQKALNNIFDYST</sequence>
<evidence type="ECO:0000313" key="4">
    <source>
        <dbReference type="Proteomes" id="UP000078560"/>
    </source>
</evidence>
<dbReference type="EMBL" id="FLQU01000973">
    <property type="protein sequence ID" value="SBS90695.1"/>
    <property type="molecule type" value="Genomic_DNA"/>
</dbReference>
<evidence type="ECO:0000313" key="3">
    <source>
        <dbReference type="Proteomes" id="UP000078546"/>
    </source>
</evidence>
<evidence type="ECO:0008006" key="5">
    <source>
        <dbReference type="Google" id="ProtNLM"/>
    </source>
</evidence>
<accession>A0A1A8XBZ4</accession>
<gene>
    <name evidence="2" type="ORF">POVCU1_080100</name>
    <name evidence="1" type="ORF">POVCU2_0063050</name>
</gene>
<proteinExistence type="predicted"/>
<reference evidence="2" key="1">
    <citation type="submission" date="2016-05" db="EMBL/GenBank/DDBJ databases">
        <authorList>
            <person name="Lavstsen T."/>
            <person name="Jespersen J.S."/>
        </authorList>
    </citation>
    <scope>NUCLEOTIDE SEQUENCE [LARGE SCALE GENOMIC DNA]</scope>
</reference>
<dbReference type="Proteomes" id="UP000078560">
    <property type="component" value="Unassembled WGS sequence"/>
</dbReference>
<evidence type="ECO:0000313" key="2">
    <source>
        <dbReference type="EMBL" id="SBT02727.1"/>
    </source>
</evidence>
<dbReference type="AlphaFoldDB" id="A0A1A8XBZ4"/>
<dbReference type="Proteomes" id="UP000078546">
    <property type="component" value="Unassembled WGS sequence"/>
</dbReference>